<gene>
    <name evidence="1" type="ORF">GCM10007390_13900</name>
</gene>
<dbReference type="InterPro" id="IPR046312">
    <property type="entry name" value="DUF6454"/>
</dbReference>
<evidence type="ECO:0000313" key="2">
    <source>
        <dbReference type="Proteomes" id="UP000598271"/>
    </source>
</evidence>
<accession>A0A8J3D2E7</accession>
<dbReference type="SUPFAM" id="SSF63825">
    <property type="entry name" value="YWTD domain"/>
    <property type="match status" value="1"/>
</dbReference>
<reference evidence="1 2" key="1">
    <citation type="journal article" date="2014" name="Int. J. Syst. Evol. Microbiol.">
        <title>Complete genome sequence of Corynebacterium casei LMG S-19264T (=DSM 44701T), isolated from a smear-ripened cheese.</title>
        <authorList>
            <consortium name="US DOE Joint Genome Institute (JGI-PGF)"/>
            <person name="Walter F."/>
            <person name="Albersmeier A."/>
            <person name="Kalinowski J."/>
            <person name="Ruckert C."/>
        </authorList>
    </citation>
    <scope>NUCLEOTIDE SEQUENCE [LARGE SCALE GENOMIC DNA]</scope>
    <source>
        <strain evidence="1 2">KCTC 12866</strain>
    </source>
</reference>
<dbReference type="Proteomes" id="UP000598271">
    <property type="component" value="Unassembled WGS sequence"/>
</dbReference>
<keyword evidence="2" id="KW-1185">Reference proteome</keyword>
<comment type="caution">
    <text evidence="1">The sequence shown here is derived from an EMBL/GenBank/DDBJ whole genome shotgun (WGS) entry which is preliminary data.</text>
</comment>
<dbReference type="Pfam" id="PF20055">
    <property type="entry name" value="DUF6454"/>
    <property type="match status" value="1"/>
</dbReference>
<evidence type="ECO:0000313" key="1">
    <source>
        <dbReference type="EMBL" id="GHB61328.1"/>
    </source>
</evidence>
<name>A0A8J3D2E7_9BACT</name>
<protein>
    <submittedName>
        <fullName evidence="1">Uncharacterized protein</fullName>
    </submittedName>
</protein>
<dbReference type="RefSeq" id="WP_189563598.1">
    <property type="nucleotide sequence ID" value="NZ_BMXF01000001.1"/>
</dbReference>
<sequence>MNRLSGKGWLLLPFLLFLFSGKVCGQLPIHDLGKKFLLLRDTTTWKQIASIPLLFPAHHPQGMVKIGTNFYLSSVEVLDRAAGEGIGHLFEFDASGKLLADLKLGEGPMYHPGGIDFDREAIWVPVAEYRPDSRSVVYKVDPATLATTEVFRFADHIGGIVHDFVSHKLHGINWGSRHFYQWALGAGDKVLTQLSPEKLRVANPTYYIDYQDCHYIGNHRMLCGGLKNYRNGDSVFRLGGLEMVDLLTHRVIHQIPVQLWSPSGRPMTQNPFWLESTEEGIRGYFVPDDNQATMYVYEAKLPVADGR</sequence>
<proteinExistence type="predicted"/>
<dbReference type="AlphaFoldDB" id="A0A8J3D2E7"/>
<dbReference type="EMBL" id="BMXF01000001">
    <property type="protein sequence ID" value="GHB61328.1"/>
    <property type="molecule type" value="Genomic_DNA"/>
</dbReference>
<organism evidence="1 2">
    <name type="scientific">Persicitalea jodogahamensis</name>
    <dbReference type="NCBI Taxonomy" id="402147"/>
    <lineage>
        <taxon>Bacteria</taxon>
        <taxon>Pseudomonadati</taxon>
        <taxon>Bacteroidota</taxon>
        <taxon>Cytophagia</taxon>
        <taxon>Cytophagales</taxon>
        <taxon>Spirosomataceae</taxon>
        <taxon>Persicitalea</taxon>
    </lineage>
</organism>